<evidence type="ECO:0000256" key="7">
    <source>
        <dbReference type="SAM" id="SignalP"/>
    </source>
</evidence>
<dbReference type="PANTHER" id="PTHR47976">
    <property type="entry name" value="G-TYPE LECTIN S-RECEPTOR-LIKE SERINE/THREONINE-PROTEIN KINASE SD2-5"/>
    <property type="match status" value="1"/>
</dbReference>
<gene>
    <name evidence="9" type="ORF">FCM35_KLT03936</name>
</gene>
<comment type="catalytic activity">
    <reaction evidence="6">
        <text>L-seryl-[protein] + ATP = O-phospho-L-seryl-[protein] + ADP + H(+)</text>
        <dbReference type="Rhea" id="RHEA:17989"/>
        <dbReference type="Rhea" id="RHEA-COMP:9863"/>
        <dbReference type="Rhea" id="RHEA-COMP:11604"/>
        <dbReference type="ChEBI" id="CHEBI:15378"/>
        <dbReference type="ChEBI" id="CHEBI:29999"/>
        <dbReference type="ChEBI" id="CHEBI:30616"/>
        <dbReference type="ChEBI" id="CHEBI:83421"/>
        <dbReference type="ChEBI" id="CHEBI:456216"/>
        <dbReference type="EC" id="2.7.11.1"/>
    </reaction>
</comment>
<evidence type="ECO:0000256" key="3">
    <source>
        <dbReference type="ARBA" id="ARBA00022729"/>
    </source>
</evidence>
<accession>A0A833VA66</accession>
<dbReference type="GO" id="GO:0051707">
    <property type="term" value="P:response to other organism"/>
    <property type="evidence" value="ECO:0007669"/>
    <property type="project" value="UniProtKB-ARBA"/>
</dbReference>
<evidence type="ECO:0000256" key="1">
    <source>
        <dbReference type="ARBA" id="ARBA00004479"/>
    </source>
</evidence>
<dbReference type="InterPro" id="IPR051343">
    <property type="entry name" value="G-type_lectin_kinases/EP1-like"/>
</dbReference>
<sequence>MGLCTLISFFLSTFFLQTLSSLDFPIGSQVSLPIPSIYQPGFKGRAYVLDSSSNSSKFRVALNVEAISGRYFCSLIVLFDDFKVWASDHVVKFIPASKCVLELTHDGNLQLMDQFGFIGWQSGTSYRGVKMLHLEEHIGNLVLIDEANQIIWQCFSHPTDTILWGQQLKAPLPLTVFPTNSSVFYSFEIIQEKVVAYIYWRKNKYSYWQLKPHGNRTIEFMRLGTRGLKIFNQDSHKIAQILSDGTDPIQLFTMGIDGNLGFYHYSLKLGRVKPSYKLLGSCDLPLACGLYGICSPQNTCRYLQTGSIRDEINDRFETGMYNGICELFGDEVEMVQLKGVESILRSPYFILNISEESCVNSCMENCSCDSVVYSDQEKRCFQFGLVAGAREVYGENGQSFWVKMPKEKRDGTSNDTVKKFVAIGGRSNICKQASLLNRSSDWYSTILNPVPG</sequence>
<dbReference type="GO" id="GO:0004674">
    <property type="term" value="F:protein serine/threonine kinase activity"/>
    <property type="evidence" value="ECO:0007669"/>
    <property type="project" value="UniProtKB-EC"/>
</dbReference>
<organism evidence="9 10">
    <name type="scientific">Carex littledalei</name>
    <dbReference type="NCBI Taxonomy" id="544730"/>
    <lineage>
        <taxon>Eukaryota</taxon>
        <taxon>Viridiplantae</taxon>
        <taxon>Streptophyta</taxon>
        <taxon>Embryophyta</taxon>
        <taxon>Tracheophyta</taxon>
        <taxon>Spermatophyta</taxon>
        <taxon>Magnoliopsida</taxon>
        <taxon>Liliopsida</taxon>
        <taxon>Poales</taxon>
        <taxon>Cyperaceae</taxon>
        <taxon>Cyperoideae</taxon>
        <taxon>Cariceae</taxon>
        <taxon>Carex</taxon>
        <taxon>Carex subgen. Euthyceras</taxon>
    </lineage>
</organism>
<keyword evidence="9" id="KW-0430">Lectin</keyword>
<keyword evidence="4 9" id="KW-0675">Receptor</keyword>
<keyword evidence="10" id="KW-1185">Reference proteome</keyword>
<evidence type="ECO:0000256" key="4">
    <source>
        <dbReference type="ARBA" id="ARBA00023170"/>
    </source>
</evidence>
<evidence type="ECO:0000313" key="9">
    <source>
        <dbReference type="EMBL" id="KAF3330582.1"/>
    </source>
</evidence>
<dbReference type="SUPFAM" id="SSF51110">
    <property type="entry name" value="alpha-D-mannose-specific plant lectins"/>
    <property type="match status" value="1"/>
</dbReference>
<evidence type="ECO:0000313" key="10">
    <source>
        <dbReference type="Proteomes" id="UP000623129"/>
    </source>
</evidence>
<keyword evidence="9" id="KW-0808">Transferase</keyword>
<proteinExistence type="predicted"/>
<dbReference type="InterPro" id="IPR035446">
    <property type="entry name" value="SLSG/EP1"/>
</dbReference>
<dbReference type="PIRSF" id="PIRSF002686">
    <property type="entry name" value="SLG"/>
    <property type="match status" value="1"/>
</dbReference>
<dbReference type="OrthoDB" id="740822at2759"/>
<dbReference type="Gene3D" id="2.90.10.10">
    <property type="entry name" value="Bulb-type lectin domain"/>
    <property type="match status" value="1"/>
</dbReference>
<dbReference type="AlphaFoldDB" id="A0A833VA66"/>
<dbReference type="SMART" id="SM00108">
    <property type="entry name" value="B_lectin"/>
    <property type="match status" value="1"/>
</dbReference>
<name>A0A833VA66_9POAL</name>
<evidence type="ECO:0000259" key="8">
    <source>
        <dbReference type="PROSITE" id="PS50927"/>
    </source>
</evidence>
<dbReference type="GO" id="GO:0016020">
    <property type="term" value="C:membrane"/>
    <property type="evidence" value="ECO:0007669"/>
    <property type="project" value="UniProtKB-SubCell"/>
</dbReference>
<evidence type="ECO:0000256" key="5">
    <source>
        <dbReference type="ARBA" id="ARBA00047899"/>
    </source>
</evidence>
<dbReference type="PANTHER" id="PTHR47976:SF120">
    <property type="entry name" value="G-TYPE LECTIN S-RECEPTOR-LIKE SERINE_THREONINE-PROTEIN KINASE SD2-5"/>
    <property type="match status" value="1"/>
</dbReference>
<reference evidence="9" key="1">
    <citation type="submission" date="2020-01" db="EMBL/GenBank/DDBJ databases">
        <title>Genome sequence of Kobresia littledalei, the first chromosome-level genome in the family Cyperaceae.</title>
        <authorList>
            <person name="Qu G."/>
        </authorList>
    </citation>
    <scope>NUCLEOTIDE SEQUENCE</scope>
    <source>
        <strain evidence="9">C.B.Clarke</strain>
        <tissue evidence="9">Leaf</tissue>
    </source>
</reference>
<dbReference type="EMBL" id="SWLB01000013">
    <property type="protein sequence ID" value="KAF3330582.1"/>
    <property type="molecule type" value="Genomic_DNA"/>
</dbReference>
<dbReference type="GO" id="GO:0030246">
    <property type="term" value="F:carbohydrate binding"/>
    <property type="evidence" value="ECO:0007669"/>
    <property type="project" value="UniProtKB-KW"/>
</dbReference>
<protein>
    <recommendedName>
        <fullName evidence="2">non-specific serine/threonine protein kinase</fullName>
        <ecNumber evidence="2">2.7.11.1</ecNumber>
    </recommendedName>
</protein>
<comment type="caution">
    <text evidence="9">The sequence shown here is derived from an EMBL/GenBank/DDBJ whole genome shotgun (WGS) entry which is preliminary data.</text>
</comment>
<dbReference type="Proteomes" id="UP000623129">
    <property type="component" value="Unassembled WGS sequence"/>
</dbReference>
<evidence type="ECO:0000256" key="6">
    <source>
        <dbReference type="ARBA" id="ARBA00048679"/>
    </source>
</evidence>
<dbReference type="InterPro" id="IPR036426">
    <property type="entry name" value="Bulb-type_lectin_dom_sf"/>
</dbReference>
<dbReference type="Pfam" id="PF01453">
    <property type="entry name" value="B_lectin"/>
    <property type="match status" value="1"/>
</dbReference>
<dbReference type="EC" id="2.7.11.1" evidence="2"/>
<dbReference type="InterPro" id="IPR001480">
    <property type="entry name" value="Bulb-type_lectin_dom"/>
</dbReference>
<evidence type="ECO:0000256" key="2">
    <source>
        <dbReference type="ARBA" id="ARBA00012513"/>
    </source>
</evidence>
<feature type="chain" id="PRO_5032610826" description="non-specific serine/threonine protein kinase" evidence="7">
    <location>
        <begin position="22"/>
        <end position="452"/>
    </location>
</feature>
<feature type="domain" description="Bulb-type lectin" evidence="8">
    <location>
        <begin position="34"/>
        <end position="156"/>
    </location>
</feature>
<dbReference type="PROSITE" id="PS50927">
    <property type="entry name" value="BULB_LECTIN"/>
    <property type="match status" value="1"/>
</dbReference>
<feature type="signal peptide" evidence="7">
    <location>
        <begin position="1"/>
        <end position="21"/>
    </location>
</feature>
<comment type="catalytic activity">
    <reaction evidence="5">
        <text>L-threonyl-[protein] + ATP = O-phospho-L-threonyl-[protein] + ADP + H(+)</text>
        <dbReference type="Rhea" id="RHEA:46608"/>
        <dbReference type="Rhea" id="RHEA-COMP:11060"/>
        <dbReference type="Rhea" id="RHEA-COMP:11605"/>
        <dbReference type="ChEBI" id="CHEBI:15378"/>
        <dbReference type="ChEBI" id="CHEBI:30013"/>
        <dbReference type="ChEBI" id="CHEBI:30616"/>
        <dbReference type="ChEBI" id="CHEBI:61977"/>
        <dbReference type="ChEBI" id="CHEBI:456216"/>
        <dbReference type="EC" id="2.7.11.1"/>
    </reaction>
</comment>
<keyword evidence="9" id="KW-0418">Kinase</keyword>
<comment type="subcellular location">
    <subcellularLocation>
        <location evidence="1">Membrane</location>
        <topology evidence="1">Single-pass type I membrane protein</topology>
    </subcellularLocation>
</comment>
<keyword evidence="3 7" id="KW-0732">Signal</keyword>